<organism evidence="1">
    <name type="scientific">marine sediment metagenome</name>
    <dbReference type="NCBI Taxonomy" id="412755"/>
    <lineage>
        <taxon>unclassified sequences</taxon>
        <taxon>metagenomes</taxon>
        <taxon>ecological metagenomes</taxon>
    </lineage>
</organism>
<dbReference type="AlphaFoldDB" id="A0A0F8ZAL2"/>
<name>A0A0F8ZAL2_9ZZZZ</name>
<accession>A0A0F8ZAL2</accession>
<sequence length="50" mass="5455">LPKEKLLELAVVALIPFAQFISAIAEVSAEEMAQGLREVFTKIIGKPEES</sequence>
<feature type="non-terminal residue" evidence="1">
    <location>
        <position position="1"/>
    </location>
</feature>
<dbReference type="EMBL" id="LAZR01064647">
    <property type="protein sequence ID" value="KKK57116.1"/>
    <property type="molecule type" value="Genomic_DNA"/>
</dbReference>
<gene>
    <name evidence="1" type="ORF">LCGC14_3057740</name>
</gene>
<comment type="caution">
    <text evidence="1">The sequence shown here is derived from an EMBL/GenBank/DDBJ whole genome shotgun (WGS) entry which is preliminary data.</text>
</comment>
<protein>
    <submittedName>
        <fullName evidence="1">Uncharacterized protein</fullName>
    </submittedName>
</protein>
<proteinExistence type="predicted"/>
<reference evidence="1" key="1">
    <citation type="journal article" date="2015" name="Nature">
        <title>Complex archaea that bridge the gap between prokaryotes and eukaryotes.</title>
        <authorList>
            <person name="Spang A."/>
            <person name="Saw J.H."/>
            <person name="Jorgensen S.L."/>
            <person name="Zaremba-Niedzwiedzka K."/>
            <person name="Martijn J."/>
            <person name="Lind A.E."/>
            <person name="van Eijk R."/>
            <person name="Schleper C."/>
            <person name="Guy L."/>
            <person name="Ettema T.J."/>
        </authorList>
    </citation>
    <scope>NUCLEOTIDE SEQUENCE</scope>
</reference>
<evidence type="ECO:0000313" key="1">
    <source>
        <dbReference type="EMBL" id="KKK57116.1"/>
    </source>
</evidence>